<organism evidence="1">
    <name type="scientific">Mesorhizobium sp. WSM2240</name>
    <dbReference type="NCBI Taxonomy" id="3228851"/>
    <lineage>
        <taxon>Bacteria</taxon>
        <taxon>Pseudomonadati</taxon>
        <taxon>Pseudomonadota</taxon>
        <taxon>Alphaproteobacteria</taxon>
        <taxon>Hyphomicrobiales</taxon>
        <taxon>Phyllobacteriaceae</taxon>
        <taxon>Mesorhizobium</taxon>
    </lineage>
</organism>
<dbReference type="RefSeq" id="WP_353645077.1">
    <property type="nucleotide sequence ID" value="NZ_CP159253.1"/>
</dbReference>
<dbReference type="InterPro" id="IPR029052">
    <property type="entry name" value="Metallo-depent_PP-like"/>
</dbReference>
<accession>A0AAU8CKG3</accession>
<dbReference type="EMBL" id="CP159253">
    <property type="protein sequence ID" value="XCG47372.1"/>
    <property type="molecule type" value="Genomic_DNA"/>
</dbReference>
<name>A0AAU8CKG3_9HYPH</name>
<evidence type="ECO:0000313" key="1">
    <source>
        <dbReference type="EMBL" id="XCG47372.1"/>
    </source>
</evidence>
<dbReference type="Gene3D" id="3.60.21.10">
    <property type="match status" value="1"/>
</dbReference>
<dbReference type="AlphaFoldDB" id="A0AAU8CKG3"/>
<dbReference type="SUPFAM" id="SSF56300">
    <property type="entry name" value="Metallo-dependent phosphatases"/>
    <property type="match status" value="1"/>
</dbReference>
<evidence type="ECO:0008006" key="2">
    <source>
        <dbReference type="Google" id="ProtNLM"/>
    </source>
</evidence>
<proteinExistence type="predicted"/>
<sequence length="122" mass="13892">MLGFNILTYGFIERQLSFLGFDGKTVVVTHHLPHPDCTPAIYRDSRHSDANHLFANSEVLFGDILHSDAAPSLWVCGHTHHPVDVMVGRTRIICNPRGYLKRPDERDNGFRWDLVINTEDLP</sequence>
<protein>
    <recommendedName>
        <fullName evidence="2">Calcineurin-like phosphoesterase domain-containing protein</fullName>
    </recommendedName>
</protein>
<reference evidence="1" key="1">
    <citation type="submission" date="2024-06" db="EMBL/GenBank/DDBJ databases">
        <title>Mesorhizobium karijinii sp. nov., a symbiont of the iconic Swainsona formosa from arid Australia.</title>
        <authorList>
            <person name="Hill Y.J."/>
            <person name="Watkin E.L.J."/>
            <person name="O'Hara G.W."/>
            <person name="Terpolilli J."/>
            <person name="Tye M.L."/>
            <person name="Kohlmeier M.G."/>
        </authorList>
    </citation>
    <scope>NUCLEOTIDE SEQUENCE</scope>
    <source>
        <strain evidence="1">WSM2240</strain>
    </source>
</reference>
<gene>
    <name evidence="1" type="ORF">ABVK50_19100</name>
</gene>